<keyword evidence="4 6" id="KW-0819">tRNA processing</keyword>
<evidence type="ECO:0000256" key="4">
    <source>
        <dbReference type="ARBA" id="ARBA00022694"/>
    </source>
</evidence>
<dbReference type="SUPFAM" id="SSF54211">
    <property type="entry name" value="Ribosomal protein S5 domain 2-like"/>
    <property type="match status" value="1"/>
</dbReference>
<comment type="catalytic activity">
    <reaction evidence="6">
        <text>tRNA(n+1) + phosphate = tRNA(n) + a ribonucleoside 5'-diphosphate</text>
        <dbReference type="Rhea" id="RHEA:10628"/>
        <dbReference type="Rhea" id="RHEA-COMP:17343"/>
        <dbReference type="Rhea" id="RHEA-COMP:17344"/>
        <dbReference type="ChEBI" id="CHEBI:43474"/>
        <dbReference type="ChEBI" id="CHEBI:57930"/>
        <dbReference type="ChEBI" id="CHEBI:173114"/>
        <dbReference type="EC" id="2.7.7.56"/>
    </reaction>
</comment>
<feature type="domain" description="Exoribonuclease phosphorolytic" evidence="8">
    <location>
        <begin position="158"/>
        <end position="224"/>
    </location>
</feature>
<comment type="caution">
    <text evidence="9">The sequence shown here is derived from an EMBL/GenBank/DDBJ whole genome shotgun (WGS) entry which is preliminary data.</text>
</comment>
<dbReference type="Pfam" id="PF03725">
    <property type="entry name" value="RNase_PH_C"/>
    <property type="match status" value="1"/>
</dbReference>
<protein>
    <recommendedName>
        <fullName evidence="6">Ribonuclease PH</fullName>
        <shortName evidence="6">RNase PH</shortName>
        <ecNumber evidence="6">2.7.7.56</ecNumber>
    </recommendedName>
    <alternativeName>
        <fullName evidence="6">tRNA nucleotidyltransferase</fullName>
    </alternativeName>
</protein>
<evidence type="ECO:0000256" key="3">
    <source>
        <dbReference type="ARBA" id="ARBA00022555"/>
    </source>
</evidence>
<comment type="similarity">
    <text evidence="1 6">Belongs to the RNase PH family.</text>
</comment>
<dbReference type="GO" id="GO:0000049">
    <property type="term" value="F:tRNA binding"/>
    <property type="evidence" value="ECO:0007669"/>
    <property type="project" value="UniProtKB-UniRule"/>
</dbReference>
<accession>A0A7V6A2L4</accession>
<sequence>MPRSGGRQDNELRPLAMTPEYLDFAEGSVLITWGRTRVLCAASVLDEVPPFRRGSGGGWVTAEYAMLPRSTTTRQVREGIGGRVRGRSQEIQRLIGRSLRAVVDLAALGERTVILDCDVLQADGGTRSAAISGAFVALCLALAPLWRHGVMEVLPINDQVAAVSVGLVGDKLLLDLDYQEDSAARVDANFVATAHGGLVEVQATGEAGPFPRQVLPDMLDLALAGLAEIFQEQEKVLAPWLSLPW</sequence>
<dbReference type="EMBL" id="DTGR01000084">
    <property type="protein sequence ID" value="HHS29147.1"/>
    <property type="molecule type" value="Genomic_DNA"/>
</dbReference>
<feature type="domain" description="Exoribonuclease phosphorolytic" evidence="7">
    <location>
        <begin position="11"/>
        <end position="142"/>
    </location>
</feature>
<reference evidence="9" key="1">
    <citation type="journal article" date="2020" name="mSystems">
        <title>Genome- and Community-Level Interaction Insights into Carbon Utilization and Element Cycling Functions of Hydrothermarchaeota in Hydrothermal Sediment.</title>
        <authorList>
            <person name="Zhou Z."/>
            <person name="Liu Y."/>
            <person name="Xu W."/>
            <person name="Pan J."/>
            <person name="Luo Z.H."/>
            <person name="Li M."/>
        </authorList>
    </citation>
    <scope>NUCLEOTIDE SEQUENCE [LARGE SCALE GENOMIC DNA]</scope>
    <source>
        <strain evidence="9">SpSt-767</strain>
    </source>
</reference>
<dbReference type="PANTHER" id="PTHR11953">
    <property type="entry name" value="EXOSOME COMPLEX COMPONENT"/>
    <property type="match status" value="1"/>
</dbReference>
<evidence type="ECO:0000313" key="9">
    <source>
        <dbReference type="EMBL" id="HHS29147.1"/>
    </source>
</evidence>
<feature type="binding site" evidence="6">
    <location>
        <position position="87"/>
    </location>
    <ligand>
        <name>phosphate</name>
        <dbReference type="ChEBI" id="CHEBI:43474"/>
        <note>substrate</note>
    </ligand>
</feature>
<evidence type="ECO:0000256" key="6">
    <source>
        <dbReference type="HAMAP-Rule" id="MF_00564"/>
    </source>
</evidence>
<dbReference type="GO" id="GO:0009022">
    <property type="term" value="F:tRNA nucleotidyltransferase activity"/>
    <property type="evidence" value="ECO:0007669"/>
    <property type="project" value="UniProtKB-UniRule"/>
</dbReference>
<dbReference type="GO" id="GO:0031125">
    <property type="term" value="P:rRNA 3'-end processing"/>
    <property type="evidence" value="ECO:0007669"/>
    <property type="project" value="UniProtKB-ARBA"/>
</dbReference>
<evidence type="ECO:0000256" key="5">
    <source>
        <dbReference type="ARBA" id="ARBA00022884"/>
    </source>
</evidence>
<dbReference type="AlphaFoldDB" id="A0A7V6A2L4"/>
<organism evidence="9">
    <name type="scientific">Desulfobacca acetoxidans</name>
    <dbReference type="NCBI Taxonomy" id="60893"/>
    <lineage>
        <taxon>Bacteria</taxon>
        <taxon>Pseudomonadati</taxon>
        <taxon>Thermodesulfobacteriota</taxon>
        <taxon>Desulfobaccia</taxon>
        <taxon>Desulfobaccales</taxon>
        <taxon>Desulfobaccaceae</taxon>
        <taxon>Desulfobacca</taxon>
    </lineage>
</organism>
<dbReference type="InterPro" id="IPR050080">
    <property type="entry name" value="RNase_PH"/>
</dbReference>
<evidence type="ECO:0000259" key="7">
    <source>
        <dbReference type="Pfam" id="PF01138"/>
    </source>
</evidence>
<proteinExistence type="inferred from homology"/>
<evidence type="ECO:0000259" key="8">
    <source>
        <dbReference type="Pfam" id="PF03725"/>
    </source>
</evidence>
<dbReference type="EC" id="2.7.7.56" evidence="6"/>
<dbReference type="InterPro" id="IPR001247">
    <property type="entry name" value="ExoRNase_PH_dom1"/>
</dbReference>
<dbReference type="InterPro" id="IPR002381">
    <property type="entry name" value="RNase_PH_bac-type"/>
</dbReference>
<comment type="function">
    <text evidence="6">Phosphorolytic 3'-5' exoribonuclease that plays an important role in tRNA 3'-end maturation. Removes nucleotide residues following the 3'-CCA terminus of tRNAs; can also add nucleotides to the ends of RNA molecules by using nucleoside diphosphates as substrates, but this may not be physiologically important. Probably plays a role in initiation of 16S rRNA degradation (leading to ribosome degradation) during starvation.</text>
</comment>
<dbReference type="FunFam" id="3.30.230.70:FF:000003">
    <property type="entry name" value="Ribonuclease PH"/>
    <property type="match status" value="1"/>
</dbReference>
<dbReference type="NCBIfam" id="TIGR01966">
    <property type="entry name" value="RNasePH"/>
    <property type="match status" value="1"/>
</dbReference>
<evidence type="ECO:0000256" key="2">
    <source>
        <dbReference type="ARBA" id="ARBA00022552"/>
    </source>
</evidence>
<dbReference type="PROSITE" id="PS01277">
    <property type="entry name" value="RIBONUCLEASE_PH"/>
    <property type="match status" value="1"/>
</dbReference>
<dbReference type="GO" id="GO:0008033">
    <property type="term" value="P:tRNA processing"/>
    <property type="evidence" value="ECO:0007669"/>
    <property type="project" value="UniProtKB-UniRule"/>
</dbReference>
<keyword evidence="2 6" id="KW-0698">rRNA processing</keyword>
<keyword evidence="6 9" id="KW-0808">Transferase</keyword>
<dbReference type="CDD" id="cd11362">
    <property type="entry name" value="RNase_PH_bact"/>
    <property type="match status" value="1"/>
</dbReference>
<dbReference type="InterPro" id="IPR036345">
    <property type="entry name" value="ExoRNase_PH_dom2_sf"/>
</dbReference>
<feature type="binding site" evidence="6">
    <location>
        <begin position="125"/>
        <end position="127"/>
    </location>
    <ligand>
        <name>phosphate</name>
        <dbReference type="ChEBI" id="CHEBI:43474"/>
        <note>substrate</note>
    </ligand>
</feature>
<evidence type="ECO:0000256" key="1">
    <source>
        <dbReference type="ARBA" id="ARBA00006678"/>
    </source>
</evidence>
<dbReference type="Pfam" id="PF01138">
    <property type="entry name" value="RNase_PH"/>
    <property type="match status" value="1"/>
</dbReference>
<dbReference type="PANTHER" id="PTHR11953:SF0">
    <property type="entry name" value="EXOSOME COMPLEX COMPONENT RRP41"/>
    <property type="match status" value="1"/>
</dbReference>
<dbReference type="InterPro" id="IPR027408">
    <property type="entry name" value="PNPase/RNase_PH_dom_sf"/>
</dbReference>
<dbReference type="InterPro" id="IPR020568">
    <property type="entry name" value="Ribosomal_Su5_D2-typ_SF"/>
</dbReference>
<comment type="subunit">
    <text evidence="6">Homohexameric ring arranged as a trimer of dimers.</text>
</comment>
<dbReference type="InterPro" id="IPR015847">
    <property type="entry name" value="ExoRNase_PH_dom2"/>
</dbReference>
<keyword evidence="3 6" id="KW-0820">tRNA-binding</keyword>
<keyword evidence="5" id="KW-0694">RNA-binding</keyword>
<keyword evidence="6 9" id="KW-0548">Nucleotidyltransferase</keyword>
<gene>
    <name evidence="6" type="primary">rph</name>
    <name evidence="9" type="ORF">ENV52_05525</name>
</gene>
<dbReference type="GO" id="GO:0000175">
    <property type="term" value="F:3'-5'-RNA exonuclease activity"/>
    <property type="evidence" value="ECO:0007669"/>
    <property type="project" value="UniProtKB-UniRule"/>
</dbReference>
<dbReference type="Gene3D" id="3.30.230.70">
    <property type="entry name" value="GHMP Kinase, N-terminal domain"/>
    <property type="match status" value="1"/>
</dbReference>
<name>A0A7V6A2L4_9BACT</name>
<dbReference type="InterPro" id="IPR018336">
    <property type="entry name" value="RNase_PH_CS"/>
</dbReference>
<dbReference type="SUPFAM" id="SSF55666">
    <property type="entry name" value="Ribonuclease PH domain 2-like"/>
    <property type="match status" value="1"/>
</dbReference>
<dbReference type="GO" id="GO:0016075">
    <property type="term" value="P:rRNA catabolic process"/>
    <property type="evidence" value="ECO:0007669"/>
    <property type="project" value="UniProtKB-UniRule"/>
</dbReference>
<dbReference type="HAMAP" id="MF_00564">
    <property type="entry name" value="RNase_PH"/>
    <property type="match status" value="1"/>
</dbReference>